<protein>
    <submittedName>
        <fullName evidence="2">Uncharacterized protein</fullName>
    </submittedName>
</protein>
<feature type="transmembrane region" description="Helical" evidence="1">
    <location>
        <begin position="78"/>
        <end position="95"/>
    </location>
</feature>
<reference evidence="2 3" key="1">
    <citation type="submission" date="2018-02" db="EMBL/GenBank/DDBJ databases">
        <title>Genomic Reconstructions from Amazon Rainforest and Pasture Soil Reveal Novel Insights into the Physiology of Candidate Phyla in Tropical Sites.</title>
        <authorList>
            <person name="Kroeger M.E."/>
            <person name="Delmont T."/>
            <person name="Eren A.M."/>
            <person name="Guo J."/>
            <person name="Meyer K.M."/>
            <person name="Khan K."/>
            <person name="Rodrigues J.L.M."/>
            <person name="Bohannan B.J.M."/>
            <person name="Tringe S."/>
            <person name="Borges C.D."/>
            <person name="Tiedje J."/>
            <person name="Tsai S.M."/>
            <person name="Nusslein K."/>
        </authorList>
    </citation>
    <scope>NUCLEOTIDE SEQUENCE [LARGE SCALE GENOMIC DNA]</scope>
    <source>
        <strain evidence="2">Amazon FNV 2010 28 9</strain>
    </source>
</reference>
<comment type="caution">
    <text evidence="2">The sequence shown here is derived from an EMBL/GenBank/DDBJ whole genome shotgun (WGS) entry which is preliminary data.</text>
</comment>
<gene>
    <name evidence="2" type="ORF">C5B42_02540</name>
</gene>
<accession>A0A317JU63</accession>
<evidence type="ECO:0000256" key="1">
    <source>
        <dbReference type="SAM" id="Phobius"/>
    </source>
</evidence>
<feature type="transmembrane region" description="Helical" evidence="1">
    <location>
        <begin position="54"/>
        <end position="72"/>
    </location>
</feature>
<keyword evidence="1" id="KW-1133">Transmembrane helix</keyword>
<dbReference type="AlphaFoldDB" id="A0A317JU63"/>
<evidence type="ECO:0000313" key="2">
    <source>
        <dbReference type="EMBL" id="PWU23569.1"/>
    </source>
</evidence>
<sequence>MEGSGILSRRRWNAITQHFSGRSLQRLVGIPTGGSGSDVPSWENKFPPEGKRTWFLFTYFLLILGSGGLLLFTPEQTYWTTPLVLGVLVWIFYCPEIDFEFTNNSKPAKKEQAEEK</sequence>
<dbReference type="Proteomes" id="UP000246104">
    <property type="component" value="Unassembled WGS sequence"/>
</dbReference>
<organism evidence="2 3">
    <name type="scientific">Candidatus Cerribacteria bacterium 'Amazon FNV 2010 28 9'</name>
    <dbReference type="NCBI Taxonomy" id="2081795"/>
    <lineage>
        <taxon>Bacteria</taxon>
        <taxon>Candidatus Cerribacteria</taxon>
    </lineage>
</organism>
<evidence type="ECO:0000313" key="3">
    <source>
        <dbReference type="Proteomes" id="UP000246104"/>
    </source>
</evidence>
<keyword evidence="1" id="KW-0812">Transmembrane</keyword>
<proteinExistence type="predicted"/>
<name>A0A317JU63_9BACT</name>
<dbReference type="EMBL" id="PSRQ01000030">
    <property type="protein sequence ID" value="PWU23569.1"/>
    <property type="molecule type" value="Genomic_DNA"/>
</dbReference>
<keyword evidence="1" id="KW-0472">Membrane</keyword>